<dbReference type="AlphaFoldDB" id="A0A1H3KIZ1"/>
<feature type="transmembrane region" description="Helical" evidence="7">
    <location>
        <begin position="125"/>
        <end position="147"/>
    </location>
</feature>
<dbReference type="SUPFAM" id="SSF161098">
    <property type="entry name" value="MetI-like"/>
    <property type="match status" value="1"/>
</dbReference>
<evidence type="ECO:0000313" key="9">
    <source>
        <dbReference type="EMBL" id="SDY51715.1"/>
    </source>
</evidence>
<dbReference type="Pfam" id="PF00528">
    <property type="entry name" value="BPD_transp_1"/>
    <property type="match status" value="1"/>
</dbReference>
<feature type="transmembrane region" description="Helical" evidence="7">
    <location>
        <begin position="63"/>
        <end position="87"/>
    </location>
</feature>
<feature type="domain" description="ABC transmembrane type-1" evidence="8">
    <location>
        <begin position="59"/>
        <end position="240"/>
    </location>
</feature>
<evidence type="ECO:0000256" key="7">
    <source>
        <dbReference type="RuleBase" id="RU363032"/>
    </source>
</evidence>
<reference evidence="9 10" key="1">
    <citation type="submission" date="2016-10" db="EMBL/GenBank/DDBJ databases">
        <authorList>
            <person name="de Groot N.N."/>
        </authorList>
    </citation>
    <scope>NUCLEOTIDE SEQUENCE [LARGE SCALE GENOMIC DNA]</scope>
    <source>
        <strain evidence="9 10">APO</strain>
    </source>
</reference>
<proteinExistence type="inferred from homology"/>
<evidence type="ECO:0000256" key="1">
    <source>
        <dbReference type="ARBA" id="ARBA00004651"/>
    </source>
</evidence>
<feature type="transmembrane region" description="Helical" evidence="7">
    <location>
        <begin position="94"/>
        <end position="119"/>
    </location>
</feature>
<feature type="transmembrane region" description="Helical" evidence="7">
    <location>
        <begin position="220"/>
        <end position="239"/>
    </location>
</feature>
<evidence type="ECO:0000256" key="6">
    <source>
        <dbReference type="ARBA" id="ARBA00023136"/>
    </source>
</evidence>
<dbReference type="STRING" id="159292.SAMN05192546_102369"/>
<evidence type="ECO:0000256" key="4">
    <source>
        <dbReference type="ARBA" id="ARBA00022692"/>
    </source>
</evidence>
<accession>A0A1H3KIZ1</accession>
<dbReference type="InterPro" id="IPR035906">
    <property type="entry name" value="MetI-like_sf"/>
</dbReference>
<comment type="subcellular location">
    <subcellularLocation>
        <location evidence="1 7">Cell membrane</location>
        <topology evidence="1 7">Multi-pass membrane protein</topology>
    </subcellularLocation>
</comment>
<comment type="similarity">
    <text evidence="7">Belongs to the binding-protein-dependent transport system permease family.</text>
</comment>
<dbReference type="GO" id="GO:0055085">
    <property type="term" value="P:transmembrane transport"/>
    <property type="evidence" value="ECO:0007669"/>
    <property type="project" value="InterPro"/>
</dbReference>
<dbReference type="OrthoDB" id="9804353at2"/>
<dbReference type="Gene3D" id="1.10.3720.10">
    <property type="entry name" value="MetI-like"/>
    <property type="match status" value="1"/>
</dbReference>
<evidence type="ECO:0000256" key="2">
    <source>
        <dbReference type="ARBA" id="ARBA00022448"/>
    </source>
</evidence>
<keyword evidence="10" id="KW-1185">Reference proteome</keyword>
<keyword evidence="6 7" id="KW-0472">Membrane</keyword>
<evidence type="ECO:0000313" key="10">
    <source>
        <dbReference type="Proteomes" id="UP000199230"/>
    </source>
</evidence>
<keyword evidence="5 7" id="KW-1133">Transmembrane helix</keyword>
<dbReference type="GO" id="GO:0005886">
    <property type="term" value="C:plasma membrane"/>
    <property type="evidence" value="ECO:0007669"/>
    <property type="project" value="UniProtKB-SubCell"/>
</dbReference>
<feature type="transmembrane region" description="Helical" evidence="7">
    <location>
        <begin position="12"/>
        <end position="32"/>
    </location>
</feature>
<dbReference type="PANTHER" id="PTHR30151">
    <property type="entry name" value="ALKANE SULFONATE ABC TRANSPORTER-RELATED, MEMBRANE SUBUNIT"/>
    <property type="match status" value="1"/>
</dbReference>
<dbReference type="CDD" id="cd06261">
    <property type="entry name" value="TM_PBP2"/>
    <property type="match status" value="1"/>
</dbReference>
<dbReference type="PANTHER" id="PTHR30151:SF20">
    <property type="entry name" value="ABC TRANSPORTER PERMEASE PROTEIN HI_0355-RELATED"/>
    <property type="match status" value="1"/>
</dbReference>
<dbReference type="RefSeq" id="WP_093311366.1">
    <property type="nucleotide sequence ID" value="NZ_FNPV01000002.1"/>
</dbReference>
<keyword evidence="4 7" id="KW-0812">Transmembrane</keyword>
<dbReference type="InterPro" id="IPR000515">
    <property type="entry name" value="MetI-like"/>
</dbReference>
<evidence type="ECO:0000256" key="5">
    <source>
        <dbReference type="ARBA" id="ARBA00022989"/>
    </source>
</evidence>
<feature type="transmembrane region" description="Helical" evidence="7">
    <location>
        <begin position="177"/>
        <end position="200"/>
    </location>
</feature>
<keyword evidence="2 7" id="KW-0813">Transport</keyword>
<organism evidence="9 10">
    <name type="scientific">Tindallia californiensis</name>
    <dbReference type="NCBI Taxonomy" id="159292"/>
    <lineage>
        <taxon>Bacteria</taxon>
        <taxon>Bacillati</taxon>
        <taxon>Bacillota</taxon>
        <taxon>Clostridia</taxon>
        <taxon>Peptostreptococcales</taxon>
        <taxon>Tindalliaceae</taxon>
        <taxon>Tindallia</taxon>
    </lineage>
</organism>
<protein>
    <submittedName>
        <fullName evidence="9">ABC-type nitrate/sulfonate/bicarbonate transport system, permease component</fullName>
    </submittedName>
</protein>
<gene>
    <name evidence="9" type="ORF">SAMN05192546_102369</name>
</gene>
<dbReference type="Proteomes" id="UP000199230">
    <property type="component" value="Unassembled WGS sequence"/>
</dbReference>
<evidence type="ECO:0000259" key="8">
    <source>
        <dbReference type="PROSITE" id="PS50928"/>
    </source>
</evidence>
<sequence length="262" mass="29694">MKKWRSIGDSFLSAGVGVAFVMIWEIISRFQWIPPYLLPAPSRIIMAIIQNAPLLWQHARVTLLQALIGFMVAILLGFLLAVILDFMPLLRKTLYPYLVTSQTVPIIVLAPLFAMWFGFGMLPKVLIVVLVCFFPITISLMEGLAGVDRELMDLMQAMDATPWQQYRWVKLPTAMPSLFSGLKISGTYSIMGAVIGEWIGGRMGLGVYMLRVRQSFATDQVFAVITVIVLLSIMVLKIIQIIEKKMMPWQHHTRKHEEVLDQ</sequence>
<dbReference type="EMBL" id="FNPV01000002">
    <property type="protein sequence ID" value="SDY51715.1"/>
    <property type="molecule type" value="Genomic_DNA"/>
</dbReference>
<keyword evidence="3" id="KW-1003">Cell membrane</keyword>
<dbReference type="PROSITE" id="PS50928">
    <property type="entry name" value="ABC_TM1"/>
    <property type="match status" value="1"/>
</dbReference>
<name>A0A1H3KIZ1_9FIRM</name>
<evidence type="ECO:0000256" key="3">
    <source>
        <dbReference type="ARBA" id="ARBA00022475"/>
    </source>
</evidence>